<evidence type="ECO:0000259" key="3">
    <source>
        <dbReference type="Pfam" id="PF18722"/>
    </source>
</evidence>
<comment type="caution">
    <text evidence="4">The sequence shown here is derived from an EMBL/GenBank/DDBJ whole genome shotgun (WGS) entry which is preliminary data.</text>
</comment>
<name>A0A7Y4LWD0_9BRAD</name>
<evidence type="ECO:0000259" key="2">
    <source>
        <dbReference type="Pfam" id="PF03819"/>
    </source>
</evidence>
<dbReference type="CDD" id="cd11541">
    <property type="entry name" value="NTP-PPase_u4"/>
    <property type="match status" value="1"/>
</dbReference>
<reference evidence="4 5" key="1">
    <citation type="submission" date="2020-03" db="EMBL/GenBank/DDBJ databases">
        <title>Bradyrhizobium diversity isolated from nodules of Indigofera sp.</title>
        <authorList>
            <person name="Klepa M."/>
            <person name="Helene L."/>
            <person name="Hungria M."/>
        </authorList>
    </citation>
    <scope>NUCLEOTIDE SEQUENCE [LARGE SCALE GENOMIC DNA]</scope>
    <source>
        <strain evidence="4 5">WSM 1791</strain>
    </source>
</reference>
<dbReference type="Gene3D" id="1.10.287.1080">
    <property type="entry name" value="MazG-like"/>
    <property type="match status" value="1"/>
</dbReference>
<dbReference type="InterPro" id="IPR004518">
    <property type="entry name" value="MazG-like_dom"/>
</dbReference>
<dbReference type="SUPFAM" id="SSF101386">
    <property type="entry name" value="all-alpha NTP pyrophosphatases"/>
    <property type="match status" value="1"/>
</dbReference>
<gene>
    <name evidence="4" type="ORF">HCN58_13290</name>
</gene>
<organism evidence="4 5">
    <name type="scientific">Bradyrhizobium australiense</name>
    <dbReference type="NCBI Taxonomy" id="2721161"/>
    <lineage>
        <taxon>Bacteria</taxon>
        <taxon>Pseudomonadati</taxon>
        <taxon>Pseudomonadota</taxon>
        <taxon>Alphaproteobacteria</taxon>
        <taxon>Hyphomicrobiales</taxon>
        <taxon>Nitrobacteraceae</taxon>
        <taxon>Bradyrhizobium</taxon>
    </lineage>
</organism>
<dbReference type="InterPro" id="IPR041407">
    <property type="entry name" value="MazG_C"/>
</dbReference>
<keyword evidence="4" id="KW-0378">Hydrolase</keyword>
<dbReference type="EMBL" id="JAAVLX010000004">
    <property type="protein sequence ID" value="NOJ40560.1"/>
    <property type="molecule type" value="Genomic_DNA"/>
</dbReference>
<dbReference type="Proteomes" id="UP000544122">
    <property type="component" value="Unassembled WGS sequence"/>
</dbReference>
<protein>
    <submittedName>
        <fullName evidence="4">Nucleoside triphosphate pyrophosphohydrolase family protein</fullName>
    </submittedName>
</protein>
<feature type="region of interest" description="Disordered" evidence="1">
    <location>
        <begin position="1"/>
        <end position="20"/>
    </location>
</feature>
<accession>A0A7Y4LWD0</accession>
<evidence type="ECO:0000256" key="1">
    <source>
        <dbReference type="SAM" id="MobiDB-lite"/>
    </source>
</evidence>
<dbReference type="RefSeq" id="WP_171579822.1">
    <property type="nucleotide sequence ID" value="NZ_JAAVLX010000004.1"/>
</dbReference>
<feature type="domain" description="MazG C-terminal" evidence="3">
    <location>
        <begin position="198"/>
        <end position="389"/>
    </location>
</feature>
<dbReference type="InterPro" id="IPR011379">
    <property type="entry name" value="MazG-related_GP37"/>
</dbReference>
<proteinExistence type="predicted"/>
<feature type="compositionally biased region" description="Polar residues" evidence="1">
    <location>
        <begin position="1"/>
        <end position="16"/>
    </location>
</feature>
<dbReference type="Pfam" id="PF03819">
    <property type="entry name" value="MazG"/>
    <property type="match status" value="1"/>
</dbReference>
<dbReference type="Pfam" id="PF18722">
    <property type="entry name" value="MazG_C"/>
    <property type="match status" value="1"/>
</dbReference>
<dbReference type="AlphaFoldDB" id="A0A7Y4LWD0"/>
<evidence type="ECO:0000313" key="5">
    <source>
        <dbReference type="Proteomes" id="UP000544122"/>
    </source>
</evidence>
<sequence>MASPTLTLHQYQTAASETDRTRTTKPTRFLLLGLFGEAGTLLDEVKKKQRDSGSYVGYEANVVEELGDVLWYLAVIASRMKLALSAIARPPEQSISSYATADNEIRFSDLQQQAHLPFAAPTSNFEITLLRLVAAIGALANAQQQSLPEGDEWGPYLREIFHILIQTANEAGVTLENAANENLTKIFDRWPEERHFPPLFDEASDIAEEKLPRHLEVEIYERTVARGPGIEKLYVLQRCSGILIGDRVTDNIMEPDDYRFHDVFHYSYAAVLGWSPVLRALFRLKRKSTPKIDEGEDGARAILIEEGVSTFIFAYAKQLNFFEGQHEGDLSFTLLKRVREFVSGYEPKHCPLWLWEKAILDGYAAFRFLQRHRKGRLILDLNNRSLSIKAI</sequence>
<feature type="domain" description="NTP pyrophosphohydrolase MazG-like" evidence="2">
    <location>
        <begin position="30"/>
        <end position="79"/>
    </location>
</feature>
<keyword evidence="5" id="KW-1185">Reference proteome</keyword>
<evidence type="ECO:0000313" key="4">
    <source>
        <dbReference type="EMBL" id="NOJ40560.1"/>
    </source>
</evidence>
<dbReference type="GO" id="GO:0016787">
    <property type="term" value="F:hydrolase activity"/>
    <property type="evidence" value="ECO:0007669"/>
    <property type="project" value="UniProtKB-KW"/>
</dbReference>